<dbReference type="EMBL" id="JACPNR010000010">
    <property type="protein sequence ID" value="MBI2678784.1"/>
    <property type="molecule type" value="Genomic_DNA"/>
</dbReference>
<feature type="transmembrane region" description="Helical" evidence="1">
    <location>
        <begin position="37"/>
        <end position="57"/>
    </location>
</feature>
<name>A0A932A8R8_9BACT</name>
<feature type="transmembrane region" description="Helical" evidence="1">
    <location>
        <begin position="7"/>
        <end position="25"/>
    </location>
</feature>
<dbReference type="Proteomes" id="UP000779809">
    <property type="component" value="Unassembled WGS sequence"/>
</dbReference>
<evidence type="ECO:0000256" key="1">
    <source>
        <dbReference type="SAM" id="Phobius"/>
    </source>
</evidence>
<keyword evidence="1" id="KW-0812">Transmembrane</keyword>
<accession>A0A932A8R8</accession>
<organism evidence="2 3">
    <name type="scientific">Candidatus Korobacter versatilis</name>
    <dbReference type="NCBI Taxonomy" id="658062"/>
    <lineage>
        <taxon>Bacteria</taxon>
        <taxon>Pseudomonadati</taxon>
        <taxon>Acidobacteriota</taxon>
        <taxon>Terriglobia</taxon>
        <taxon>Terriglobales</taxon>
        <taxon>Candidatus Korobacteraceae</taxon>
        <taxon>Candidatus Korobacter</taxon>
    </lineage>
</organism>
<evidence type="ECO:0000313" key="3">
    <source>
        <dbReference type="Proteomes" id="UP000779809"/>
    </source>
</evidence>
<keyword evidence="1" id="KW-0472">Membrane</keyword>
<comment type="caution">
    <text evidence="2">The sequence shown here is derived from an EMBL/GenBank/DDBJ whole genome shotgun (WGS) entry which is preliminary data.</text>
</comment>
<keyword evidence="1" id="KW-1133">Transmembrane helix</keyword>
<dbReference type="AlphaFoldDB" id="A0A932A8R8"/>
<reference evidence="2" key="1">
    <citation type="submission" date="2020-07" db="EMBL/GenBank/DDBJ databases">
        <title>Huge and variable diversity of episymbiotic CPR bacteria and DPANN archaea in groundwater ecosystems.</title>
        <authorList>
            <person name="He C.Y."/>
            <person name="Keren R."/>
            <person name="Whittaker M."/>
            <person name="Farag I.F."/>
            <person name="Doudna J."/>
            <person name="Cate J.H.D."/>
            <person name="Banfield J.F."/>
        </authorList>
    </citation>
    <scope>NUCLEOTIDE SEQUENCE</scope>
    <source>
        <strain evidence="2">NC_groundwater_580_Pr5_B-0.1um_64_19</strain>
    </source>
</reference>
<protein>
    <submittedName>
        <fullName evidence="2">Uncharacterized protein</fullName>
    </submittedName>
</protein>
<proteinExistence type="predicted"/>
<evidence type="ECO:0000313" key="2">
    <source>
        <dbReference type="EMBL" id="MBI2678784.1"/>
    </source>
</evidence>
<gene>
    <name evidence="2" type="ORF">HYX28_08385</name>
</gene>
<sequence length="168" mass="17347">MKAIGISLLLAAIPVGMVIYLAFTGDIGVPPHWTVDGLFMTLILLTISGILALNAVLEAHALGLIHLPGLGAHAAATAGGGSISMGGTAASSAGLKTEVGVIEHVEYFDAPIGQPNKSFVRIRGKGEKTPHTLVLAGNVRGLLIPGRRMQLAYKPNEGGAMLVSFDFK</sequence>